<evidence type="ECO:0000256" key="21">
    <source>
        <dbReference type="ARBA" id="ARBA00077154"/>
    </source>
</evidence>
<dbReference type="InterPro" id="IPR000291">
    <property type="entry name" value="D-Ala_lig_Van_CS"/>
</dbReference>
<dbReference type="HAMAP" id="MF_00047">
    <property type="entry name" value="Dala_Dala_lig"/>
    <property type="match status" value="1"/>
</dbReference>
<name>H0R502_9ACTN</name>
<dbReference type="PIRSF" id="PIRSF039102">
    <property type="entry name" value="Ddl/VanB"/>
    <property type="match status" value="1"/>
</dbReference>
<dbReference type="InterPro" id="IPR016185">
    <property type="entry name" value="PreATP-grasp_dom_sf"/>
</dbReference>
<dbReference type="STRING" id="1077974.GOEFS_106_00490"/>
<dbReference type="SUPFAM" id="SSF52440">
    <property type="entry name" value="PreATP-grasp domain"/>
    <property type="match status" value="1"/>
</dbReference>
<dbReference type="Proteomes" id="UP000035034">
    <property type="component" value="Unassembled WGS sequence"/>
</dbReference>
<evidence type="ECO:0000256" key="23">
    <source>
        <dbReference type="PIRSR" id="PIRSR039102-1"/>
    </source>
</evidence>
<accession>H0R502</accession>
<feature type="binding site" evidence="24">
    <location>
        <begin position="225"/>
        <end position="232"/>
    </location>
    <ligand>
        <name>ATP</name>
        <dbReference type="ChEBI" id="CHEBI:30616"/>
    </ligand>
</feature>
<proteinExistence type="inferred from homology"/>
<dbReference type="Gene3D" id="3.30.470.20">
    <property type="entry name" value="ATP-grasp fold, B domain"/>
    <property type="match status" value="1"/>
</dbReference>
<dbReference type="GO" id="GO:0046872">
    <property type="term" value="F:metal ion binding"/>
    <property type="evidence" value="ECO:0007669"/>
    <property type="project" value="UniProtKB-KW"/>
</dbReference>
<dbReference type="InterPro" id="IPR011127">
    <property type="entry name" value="Dala_Dala_lig_N"/>
</dbReference>
<comment type="subcellular location">
    <subcellularLocation>
        <location evidence="3 22">Cytoplasm</location>
    </subcellularLocation>
</comment>
<dbReference type="Gene3D" id="3.40.50.20">
    <property type="match status" value="1"/>
</dbReference>
<evidence type="ECO:0000256" key="20">
    <source>
        <dbReference type="ARBA" id="ARBA00076288"/>
    </source>
</evidence>
<gene>
    <name evidence="22 28" type="primary">ddl</name>
    <name evidence="28" type="ORF">GOEFS_106_00490</name>
</gene>
<comment type="cofactor">
    <cofactor evidence="25">
        <name>Mg(2+)</name>
        <dbReference type="ChEBI" id="CHEBI:18420"/>
    </cofactor>
    <cofactor evidence="25">
        <name>Mn(2+)</name>
        <dbReference type="ChEBI" id="CHEBI:29035"/>
    </cofactor>
    <text evidence="25">Binds 2 magnesium or manganese ions per subunit.</text>
</comment>
<organism evidence="28 29">
    <name type="scientific">Gordonia effusa NBRC 100432</name>
    <dbReference type="NCBI Taxonomy" id="1077974"/>
    <lineage>
        <taxon>Bacteria</taxon>
        <taxon>Bacillati</taxon>
        <taxon>Actinomycetota</taxon>
        <taxon>Actinomycetes</taxon>
        <taxon>Mycobacteriales</taxon>
        <taxon>Gordoniaceae</taxon>
        <taxon>Gordonia</taxon>
    </lineage>
</organism>
<evidence type="ECO:0000313" key="28">
    <source>
        <dbReference type="EMBL" id="GAB20153.1"/>
    </source>
</evidence>
<evidence type="ECO:0000256" key="11">
    <source>
        <dbReference type="ARBA" id="ARBA00022840"/>
    </source>
</evidence>
<evidence type="ECO:0000256" key="16">
    <source>
        <dbReference type="ARBA" id="ARBA00023316"/>
    </source>
</evidence>
<dbReference type="InterPro" id="IPR011095">
    <property type="entry name" value="Dala_Dala_lig_C"/>
</dbReference>
<dbReference type="UniPathway" id="UPA00219"/>
<evidence type="ECO:0000256" key="7">
    <source>
        <dbReference type="ARBA" id="ARBA00022490"/>
    </source>
</evidence>
<evidence type="ECO:0000256" key="22">
    <source>
        <dbReference type="HAMAP-Rule" id="MF_00047"/>
    </source>
</evidence>
<feature type="binding site" evidence="25">
    <location>
        <position position="325"/>
    </location>
    <ligand>
        <name>Mg(2+)</name>
        <dbReference type="ChEBI" id="CHEBI:18420"/>
        <label>2</label>
    </ligand>
</feature>
<evidence type="ECO:0000256" key="26">
    <source>
        <dbReference type="PROSITE-ProRule" id="PRU00409"/>
    </source>
</evidence>
<keyword evidence="14 22" id="KW-0573">Peptidoglycan synthesis</keyword>
<evidence type="ECO:0000259" key="27">
    <source>
        <dbReference type="PROSITE" id="PS50975"/>
    </source>
</evidence>
<feature type="binding site" evidence="24">
    <location>
        <position position="144"/>
    </location>
    <ligand>
        <name>ATP</name>
        <dbReference type="ChEBI" id="CHEBI:30616"/>
    </ligand>
</feature>
<dbReference type="eggNOG" id="COG1181">
    <property type="taxonomic scope" value="Bacteria"/>
</dbReference>
<feature type="active site" evidence="23">
    <location>
        <position position="336"/>
    </location>
</feature>
<comment type="pathway">
    <text evidence="18">Glycan biosynthesis.</text>
</comment>
<dbReference type="NCBIfam" id="NF002378">
    <property type="entry name" value="PRK01372.1"/>
    <property type="match status" value="1"/>
</dbReference>
<keyword evidence="29" id="KW-1185">Reference proteome</keyword>
<evidence type="ECO:0000256" key="18">
    <source>
        <dbReference type="ARBA" id="ARBA00060592"/>
    </source>
</evidence>
<dbReference type="FunFam" id="3.30.1490.20:FF:000007">
    <property type="entry name" value="D-alanine--D-alanine ligase"/>
    <property type="match status" value="1"/>
</dbReference>
<keyword evidence="16 22" id="KW-0961">Cell wall biogenesis/degradation</keyword>
<evidence type="ECO:0000256" key="13">
    <source>
        <dbReference type="ARBA" id="ARBA00022960"/>
    </source>
</evidence>
<dbReference type="GO" id="GO:0071555">
    <property type="term" value="P:cell wall organization"/>
    <property type="evidence" value="ECO:0007669"/>
    <property type="project" value="UniProtKB-KW"/>
</dbReference>
<dbReference type="GO" id="GO:0009252">
    <property type="term" value="P:peptidoglycan biosynthetic process"/>
    <property type="evidence" value="ECO:0007669"/>
    <property type="project" value="UniProtKB-UniRule"/>
</dbReference>
<comment type="pathway">
    <text evidence="4 22">Cell wall biogenesis; peptidoglycan biosynthesis.</text>
</comment>
<dbReference type="AlphaFoldDB" id="H0R502"/>
<keyword evidence="10 24" id="KW-0547">Nucleotide-binding</keyword>
<feature type="active site" evidence="23">
    <location>
        <position position="28"/>
    </location>
</feature>
<dbReference type="InterPro" id="IPR013815">
    <property type="entry name" value="ATP_grasp_subdomain_1"/>
</dbReference>
<dbReference type="EMBL" id="BAEH01000106">
    <property type="protein sequence ID" value="GAB20153.1"/>
    <property type="molecule type" value="Genomic_DNA"/>
</dbReference>
<keyword evidence="13 22" id="KW-0133">Cell shape</keyword>
<comment type="function">
    <text evidence="2 22">Cell wall formation.</text>
</comment>
<keyword evidence="11 26" id="KW-0067">ATP-binding</keyword>
<sequence>MTSDPTAASSASGPLLRLVVLFGGVSAEHDVSCVTAAHVLAAADRSKYDIVPVGITRDGGWFRQDKAIAALADNVDLPNSLAPEGTEVDPIDILRGESSTQQTVVLPLLHGPHGEDGTIQGMLELLKLPYAGSGVLGSAVCMDKAMAKDVTAHYGIPQCRWMQFRDGVDDAREIVGKVEEELGLPVFVKPANMGSSVGITKAHNRTELDAAINLALRYDDVLVIEESVTAREIEVAVLGNALPEVSLPGEILPGSEFYDYEDKYVTGAAQLVIPAELSTADTDAVRELAVRAFTAMRCGGLARVDFFYEESRADGEPGRGWLLNEINTMPGFTPASMYPKMWEASGLSYADLIDQIVALALETYQRRSGFSTAH</sequence>
<comment type="catalytic activity">
    <reaction evidence="17 22">
        <text>2 D-alanine + ATP = D-alanyl-D-alanine + ADP + phosphate + H(+)</text>
        <dbReference type="Rhea" id="RHEA:11224"/>
        <dbReference type="ChEBI" id="CHEBI:15378"/>
        <dbReference type="ChEBI" id="CHEBI:30616"/>
        <dbReference type="ChEBI" id="CHEBI:43474"/>
        <dbReference type="ChEBI" id="CHEBI:57416"/>
        <dbReference type="ChEBI" id="CHEBI:57822"/>
        <dbReference type="ChEBI" id="CHEBI:456216"/>
        <dbReference type="EC" id="6.3.2.4"/>
    </reaction>
</comment>
<keyword evidence="12 25" id="KW-0460">Magnesium</keyword>
<dbReference type="EC" id="6.3.2.4" evidence="6 22"/>
<dbReference type="InterPro" id="IPR011761">
    <property type="entry name" value="ATP-grasp"/>
</dbReference>
<reference evidence="28 29" key="1">
    <citation type="submission" date="2011-12" db="EMBL/GenBank/DDBJ databases">
        <title>Whole genome shotgun sequence of Gordonia effusa NBRC 100432.</title>
        <authorList>
            <person name="Yoshida I."/>
            <person name="Takarada H."/>
            <person name="Hosoyama A."/>
            <person name="Tsuchikane K."/>
            <person name="Katsumata H."/>
            <person name="Yamazaki S."/>
            <person name="Fujita N."/>
        </authorList>
    </citation>
    <scope>NUCLEOTIDE SEQUENCE [LARGE SCALE GENOMIC DNA]</scope>
    <source>
        <strain evidence="28 29">NBRC 100432</strain>
    </source>
</reference>
<evidence type="ECO:0000256" key="9">
    <source>
        <dbReference type="ARBA" id="ARBA00022723"/>
    </source>
</evidence>
<keyword evidence="7 22" id="KW-0963">Cytoplasm</keyword>
<evidence type="ECO:0000256" key="25">
    <source>
        <dbReference type="PIRSR" id="PIRSR039102-3"/>
    </source>
</evidence>
<keyword evidence="15 25" id="KW-0464">Manganese</keyword>
<evidence type="ECO:0000256" key="1">
    <source>
        <dbReference type="ARBA" id="ARBA00001936"/>
    </source>
</evidence>
<keyword evidence="9 25" id="KW-0479">Metal-binding</keyword>
<dbReference type="GO" id="GO:0005829">
    <property type="term" value="C:cytosol"/>
    <property type="evidence" value="ECO:0007669"/>
    <property type="project" value="TreeGrafter"/>
</dbReference>
<dbReference type="Gene3D" id="3.30.1490.20">
    <property type="entry name" value="ATP-grasp fold, A domain"/>
    <property type="match status" value="1"/>
</dbReference>
<dbReference type="OrthoDB" id="9813261at2"/>
<evidence type="ECO:0000256" key="10">
    <source>
        <dbReference type="ARBA" id="ARBA00022741"/>
    </source>
</evidence>
<comment type="caution">
    <text evidence="28">The sequence shown here is derived from an EMBL/GenBank/DDBJ whole genome shotgun (WGS) entry which is preliminary data.</text>
</comment>
<dbReference type="FunFam" id="3.30.470.20:FF:000008">
    <property type="entry name" value="D-alanine--D-alanine ligase"/>
    <property type="match status" value="1"/>
</dbReference>
<dbReference type="PROSITE" id="PS50975">
    <property type="entry name" value="ATP_GRASP"/>
    <property type="match status" value="1"/>
</dbReference>
<dbReference type="RefSeq" id="WP_007319488.1">
    <property type="nucleotide sequence ID" value="NZ_BAEH01000106.1"/>
</dbReference>
<keyword evidence="8 22" id="KW-0436">Ligase</keyword>
<comment type="cofactor">
    <cofactor evidence="1">
        <name>Mn(2+)</name>
        <dbReference type="ChEBI" id="CHEBI:29035"/>
    </cofactor>
</comment>
<feature type="binding site" evidence="25">
    <location>
        <position position="327"/>
    </location>
    <ligand>
        <name>Mg(2+)</name>
        <dbReference type="ChEBI" id="CHEBI:18420"/>
        <label>2</label>
    </ligand>
</feature>
<evidence type="ECO:0000256" key="15">
    <source>
        <dbReference type="ARBA" id="ARBA00023211"/>
    </source>
</evidence>
<dbReference type="GO" id="GO:0005524">
    <property type="term" value="F:ATP binding"/>
    <property type="evidence" value="ECO:0007669"/>
    <property type="project" value="UniProtKB-UniRule"/>
</dbReference>
<dbReference type="Pfam" id="PF01820">
    <property type="entry name" value="Dala_Dala_lig_N"/>
    <property type="match status" value="1"/>
</dbReference>
<feature type="binding site" evidence="24">
    <location>
        <begin position="324"/>
        <end position="325"/>
    </location>
    <ligand>
        <name>ATP</name>
        <dbReference type="ChEBI" id="CHEBI:30616"/>
    </ligand>
</feature>
<evidence type="ECO:0000256" key="12">
    <source>
        <dbReference type="ARBA" id="ARBA00022842"/>
    </source>
</evidence>
<dbReference type="Pfam" id="PF07478">
    <property type="entry name" value="Dala_Dala_lig_C"/>
    <property type="match status" value="1"/>
</dbReference>
<dbReference type="PANTHER" id="PTHR23132:SF25">
    <property type="entry name" value="D-ALANINE--D-ALANINE LIGASE A"/>
    <property type="match status" value="1"/>
</dbReference>
<feature type="active site" evidence="23">
    <location>
        <position position="195"/>
    </location>
</feature>
<comment type="similarity">
    <text evidence="5 22">Belongs to the D-alanine--D-alanine ligase family.</text>
</comment>
<evidence type="ECO:0000256" key="5">
    <source>
        <dbReference type="ARBA" id="ARBA00010871"/>
    </source>
</evidence>
<dbReference type="SUPFAM" id="SSF56059">
    <property type="entry name" value="Glutathione synthetase ATP-binding domain-like"/>
    <property type="match status" value="1"/>
</dbReference>
<protein>
    <recommendedName>
        <fullName evidence="19 22">D-alanine--D-alanine ligase</fullName>
        <ecNumber evidence="6 22">6.3.2.4</ecNumber>
    </recommendedName>
    <alternativeName>
        <fullName evidence="21 22">D-Ala-D-Ala ligase</fullName>
    </alternativeName>
    <alternativeName>
        <fullName evidence="20 22">D-alanylalanine synthetase</fullName>
    </alternativeName>
</protein>
<dbReference type="NCBIfam" id="NF002528">
    <property type="entry name" value="PRK01966.1-4"/>
    <property type="match status" value="1"/>
</dbReference>
<feature type="binding site" evidence="24">
    <location>
        <begin position="195"/>
        <end position="196"/>
    </location>
    <ligand>
        <name>ATP</name>
        <dbReference type="ChEBI" id="CHEBI:30616"/>
    </ligand>
</feature>
<evidence type="ECO:0000256" key="6">
    <source>
        <dbReference type="ARBA" id="ARBA00012216"/>
    </source>
</evidence>
<feature type="domain" description="ATP-grasp" evidence="27">
    <location>
        <begin position="148"/>
        <end position="358"/>
    </location>
</feature>
<evidence type="ECO:0000256" key="8">
    <source>
        <dbReference type="ARBA" id="ARBA00022598"/>
    </source>
</evidence>
<dbReference type="InterPro" id="IPR005905">
    <property type="entry name" value="D_ala_D_ala"/>
</dbReference>
<evidence type="ECO:0000256" key="14">
    <source>
        <dbReference type="ARBA" id="ARBA00022984"/>
    </source>
</evidence>
<dbReference type="PROSITE" id="PS00843">
    <property type="entry name" value="DALA_DALA_LIGASE_1"/>
    <property type="match status" value="1"/>
</dbReference>
<evidence type="ECO:0000256" key="4">
    <source>
        <dbReference type="ARBA" id="ARBA00004752"/>
    </source>
</evidence>
<feature type="binding site" evidence="25">
    <location>
        <position position="325"/>
    </location>
    <ligand>
        <name>Mg(2+)</name>
        <dbReference type="ChEBI" id="CHEBI:18420"/>
        <label>1</label>
    </ligand>
</feature>
<dbReference type="GO" id="GO:0008716">
    <property type="term" value="F:D-alanine-D-alanine ligase activity"/>
    <property type="evidence" value="ECO:0007669"/>
    <property type="project" value="UniProtKB-UniRule"/>
</dbReference>
<evidence type="ECO:0000256" key="24">
    <source>
        <dbReference type="PIRSR" id="PIRSR039102-2"/>
    </source>
</evidence>
<evidence type="ECO:0000256" key="2">
    <source>
        <dbReference type="ARBA" id="ARBA00003921"/>
    </source>
</evidence>
<evidence type="ECO:0000313" key="29">
    <source>
        <dbReference type="Proteomes" id="UP000035034"/>
    </source>
</evidence>
<evidence type="ECO:0000256" key="17">
    <source>
        <dbReference type="ARBA" id="ARBA00047614"/>
    </source>
</evidence>
<feature type="binding site" evidence="25">
    <location>
        <position position="305"/>
    </location>
    <ligand>
        <name>Mg(2+)</name>
        <dbReference type="ChEBI" id="CHEBI:18420"/>
        <label>1</label>
    </ligand>
</feature>
<dbReference type="PANTHER" id="PTHR23132">
    <property type="entry name" value="D-ALANINE--D-ALANINE LIGASE"/>
    <property type="match status" value="1"/>
</dbReference>
<evidence type="ECO:0000256" key="19">
    <source>
        <dbReference type="ARBA" id="ARBA00068427"/>
    </source>
</evidence>
<dbReference type="GO" id="GO:0008360">
    <property type="term" value="P:regulation of cell shape"/>
    <property type="evidence" value="ECO:0007669"/>
    <property type="project" value="UniProtKB-KW"/>
</dbReference>
<feature type="binding site" evidence="24">
    <location>
        <begin position="187"/>
        <end position="189"/>
    </location>
    <ligand>
        <name>ATP</name>
        <dbReference type="ChEBI" id="CHEBI:30616"/>
    </ligand>
</feature>
<dbReference type="NCBIfam" id="TIGR01205">
    <property type="entry name" value="D_ala_D_alaTIGR"/>
    <property type="match status" value="1"/>
</dbReference>
<evidence type="ECO:0000256" key="3">
    <source>
        <dbReference type="ARBA" id="ARBA00004496"/>
    </source>
</evidence>